<evidence type="ECO:0000256" key="2">
    <source>
        <dbReference type="ARBA" id="ARBA00022801"/>
    </source>
</evidence>
<dbReference type="Pfam" id="PF01979">
    <property type="entry name" value="Amidohydro_1"/>
    <property type="match status" value="1"/>
</dbReference>
<evidence type="ECO:0000259" key="3">
    <source>
        <dbReference type="Pfam" id="PF01979"/>
    </source>
</evidence>
<dbReference type="RefSeq" id="WP_130189162.1">
    <property type="nucleotide sequence ID" value="NZ_CP035913.1"/>
</dbReference>
<name>A0A4V0Z484_9BURK</name>
<evidence type="ECO:0000313" key="4">
    <source>
        <dbReference type="EMBL" id="QBE66053.1"/>
    </source>
</evidence>
<gene>
    <name evidence="4" type="ORF">EWM63_26235</name>
</gene>
<dbReference type="PANTHER" id="PTHR43794:SF11">
    <property type="entry name" value="AMIDOHYDROLASE-RELATED DOMAIN-CONTAINING PROTEIN"/>
    <property type="match status" value="1"/>
</dbReference>
<dbReference type="InterPro" id="IPR006680">
    <property type="entry name" value="Amidohydro-rel"/>
</dbReference>
<dbReference type="AlphaFoldDB" id="A0A4V0Z484"/>
<accession>A0A4V0Z484</accession>
<keyword evidence="2 4" id="KW-0378">Hydrolase</keyword>
<dbReference type="GO" id="GO:0016810">
    <property type="term" value="F:hydrolase activity, acting on carbon-nitrogen (but not peptide) bonds"/>
    <property type="evidence" value="ECO:0007669"/>
    <property type="project" value="InterPro"/>
</dbReference>
<keyword evidence="5" id="KW-1185">Reference proteome</keyword>
<dbReference type="Gene3D" id="3.20.20.140">
    <property type="entry name" value="Metal-dependent hydrolases"/>
    <property type="match status" value="1"/>
</dbReference>
<dbReference type="SUPFAM" id="SSF51338">
    <property type="entry name" value="Composite domain of metallo-dependent hydrolases"/>
    <property type="match status" value="2"/>
</dbReference>
<reference evidence="4 5" key="1">
    <citation type="submission" date="2019-02" db="EMBL/GenBank/DDBJ databases">
        <title>Draft Genome Sequences of Six Type Strains of the Genus Massilia.</title>
        <authorList>
            <person name="Miess H."/>
            <person name="Frediansyhah A."/>
            <person name="Gross H."/>
        </authorList>
    </citation>
    <scope>NUCLEOTIDE SEQUENCE [LARGE SCALE GENOMIC DNA]</scope>
    <source>
        <strain evidence="4 5">DSM 17473</strain>
    </source>
</reference>
<dbReference type="Gene3D" id="2.30.40.10">
    <property type="entry name" value="Urease, subunit C, domain 1"/>
    <property type="match status" value="1"/>
</dbReference>
<evidence type="ECO:0000256" key="1">
    <source>
        <dbReference type="ARBA" id="ARBA00006745"/>
    </source>
</evidence>
<sequence length="471" mass="50378">MTPRLTARQFDHAEQLLLPEWVMLRDGPVRGYGVLLGGGKFRDVAPVAVLLDRHPGIPVHSLPRTLLMPGFIDTHHHVTQSFGKSLVFGEPSEIFRRVWVPLEGCLTSEHLYMATKLSALEALRGGFTTVCDAGTRAGGTLDAVTGALADTGIRSVVGLICNDAGGSAGAPSFTEIQRRAEAHIERWGGNRLLQPSLAISIPEAATDRMLKWVADVCDESGCMFQTHVNEHLASVERSIEQRRRRPIEHLHHLGALNPCTLLAHATLVTPEEIAMLRDSGAAVSYNPVASAWKGNAVAPAHLMATLGIRIGLGTDGTRGDGFRLLDHAEAAQRYAFGLAVGDSSCGAGWRWFDRATQGGADVLGMGASTGEIAAGKDADFLLLDLDVPEMTPSWDLTWELVRLANRSQVMAVFVAGKLRLLDGWPVDWDGRALVADVAAMASAVVDEAPIVKLHGLSQACRAAAPNAGTAR</sequence>
<dbReference type="InterPro" id="IPR050287">
    <property type="entry name" value="MTA/SAH_deaminase"/>
</dbReference>
<dbReference type="PANTHER" id="PTHR43794">
    <property type="entry name" value="AMINOHYDROLASE SSNA-RELATED"/>
    <property type="match status" value="1"/>
</dbReference>
<dbReference type="InterPro" id="IPR011059">
    <property type="entry name" value="Metal-dep_hydrolase_composite"/>
</dbReference>
<proteinExistence type="inferred from homology"/>
<dbReference type="Proteomes" id="UP000290637">
    <property type="component" value="Chromosome"/>
</dbReference>
<organism evidence="4 5">
    <name type="scientific">Pseudoduganella lutea</name>
    <dbReference type="NCBI Taxonomy" id="321985"/>
    <lineage>
        <taxon>Bacteria</taxon>
        <taxon>Pseudomonadati</taxon>
        <taxon>Pseudomonadota</taxon>
        <taxon>Betaproteobacteria</taxon>
        <taxon>Burkholderiales</taxon>
        <taxon>Oxalobacteraceae</taxon>
        <taxon>Telluria group</taxon>
        <taxon>Pseudoduganella</taxon>
    </lineage>
</organism>
<comment type="similarity">
    <text evidence="1">Belongs to the metallo-dependent hydrolases superfamily. ATZ/TRZ family.</text>
</comment>
<dbReference type="SUPFAM" id="SSF51556">
    <property type="entry name" value="Metallo-dependent hydrolases"/>
    <property type="match status" value="1"/>
</dbReference>
<feature type="domain" description="Amidohydrolase-related" evidence="3">
    <location>
        <begin position="67"/>
        <end position="418"/>
    </location>
</feature>
<dbReference type="KEGG" id="plue:EWM63_26235"/>
<evidence type="ECO:0000313" key="5">
    <source>
        <dbReference type="Proteomes" id="UP000290637"/>
    </source>
</evidence>
<dbReference type="InterPro" id="IPR032466">
    <property type="entry name" value="Metal_Hydrolase"/>
</dbReference>
<protein>
    <submittedName>
        <fullName evidence="4">Amidohydrolase</fullName>
    </submittedName>
</protein>
<dbReference type="OrthoDB" id="9807210at2"/>
<dbReference type="EMBL" id="CP035913">
    <property type="protein sequence ID" value="QBE66053.1"/>
    <property type="molecule type" value="Genomic_DNA"/>
</dbReference>